<reference evidence="3" key="1">
    <citation type="journal article" date="2012" name="Nature">
        <title>The tomato genome sequence provides insights into fleshy fruit evolution.</title>
        <authorList>
            <consortium name="Tomato Genome Consortium"/>
        </authorList>
    </citation>
    <scope>NUCLEOTIDE SEQUENCE [LARGE SCALE GENOMIC DNA]</scope>
    <source>
        <strain evidence="3">cv. Heinz 1706</strain>
    </source>
</reference>
<evidence type="ECO:0000256" key="2">
    <source>
        <dbReference type="SAM" id="Phobius"/>
    </source>
</evidence>
<name>A0A3Q7J5S6_SOLLC</name>
<keyword evidence="2" id="KW-1133">Transmembrane helix</keyword>
<dbReference type="InParanoid" id="A0A3Q7J5S6"/>
<evidence type="ECO:0000313" key="4">
    <source>
        <dbReference type="Proteomes" id="UP000004994"/>
    </source>
</evidence>
<proteinExistence type="predicted"/>
<keyword evidence="2" id="KW-0812">Transmembrane</keyword>
<reference evidence="3" key="2">
    <citation type="submission" date="2019-01" db="UniProtKB">
        <authorList>
            <consortium name="EnsemblPlants"/>
        </authorList>
    </citation>
    <scope>IDENTIFICATION</scope>
    <source>
        <strain evidence="3">cv. Heinz 1706</strain>
    </source>
</reference>
<keyword evidence="2" id="KW-0472">Membrane</keyword>
<evidence type="ECO:0000256" key="1">
    <source>
        <dbReference type="SAM" id="MobiDB-lite"/>
    </source>
</evidence>
<feature type="region of interest" description="Disordered" evidence="1">
    <location>
        <begin position="1"/>
        <end position="26"/>
    </location>
</feature>
<feature type="transmembrane region" description="Helical" evidence="2">
    <location>
        <begin position="57"/>
        <end position="78"/>
    </location>
</feature>
<sequence>MFIHYSSFKASSDDARETQRRRNRDATAERQINDALLAGLETLETEKERAPLACNDVVLRPSLYFCAAVIYVILWHLASCGPVNTFSTFKGIHKSHVPYGSNVTLVTSEQYSLMYYLKEKLMN</sequence>
<dbReference type="Gramene" id="Solyc12g016155.1.1">
    <property type="protein sequence ID" value="Solyc12g016155.1.1"/>
    <property type="gene ID" value="Solyc12g016155.1"/>
</dbReference>
<accession>A0A3Q7J5S6</accession>
<dbReference type="EnsemblPlants" id="Solyc12g016155.1.1">
    <property type="protein sequence ID" value="Solyc12g016155.1.1"/>
    <property type="gene ID" value="Solyc12g016155.1"/>
</dbReference>
<dbReference type="Proteomes" id="UP000004994">
    <property type="component" value="Chromosome 12"/>
</dbReference>
<evidence type="ECO:0000313" key="3">
    <source>
        <dbReference type="EnsemblPlants" id="Solyc12g016155.1.1"/>
    </source>
</evidence>
<dbReference type="AlphaFoldDB" id="A0A3Q7J5S6"/>
<feature type="compositionally biased region" description="Basic and acidic residues" evidence="1">
    <location>
        <begin position="11"/>
        <end position="26"/>
    </location>
</feature>
<organism evidence="3">
    <name type="scientific">Solanum lycopersicum</name>
    <name type="common">Tomato</name>
    <name type="synonym">Lycopersicon esculentum</name>
    <dbReference type="NCBI Taxonomy" id="4081"/>
    <lineage>
        <taxon>Eukaryota</taxon>
        <taxon>Viridiplantae</taxon>
        <taxon>Streptophyta</taxon>
        <taxon>Embryophyta</taxon>
        <taxon>Tracheophyta</taxon>
        <taxon>Spermatophyta</taxon>
        <taxon>Magnoliopsida</taxon>
        <taxon>eudicotyledons</taxon>
        <taxon>Gunneridae</taxon>
        <taxon>Pentapetalae</taxon>
        <taxon>asterids</taxon>
        <taxon>lamiids</taxon>
        <taxon>Solanales</taxon>
        <taxon>Solanaceae</taxon>
        <taxon>Solanoideae</taxon>
        <taxon>Solaneae</taxon>
        <taxon>Solanum</taxon>
        <taxon>Solanum subgen. Lycopersicon</taxon>
    </lineage>
</organism>
<keyword evidence="4" id="KW-1185">Reference proteome</keyword>
<protein>
    <submittedName>
        <fullName evidence="3">Uncharacterized protein</fullName>
    </submittedName>
</protein>